<evidence type="ECO:0000313" key="4">
    <source>
        <dbReference type="Proteomes" id="UP000009168"/>
    </source>
</evidence>
<dbReference type="KEGG" id="tet:TTHERM_00161650"/>
<keyword evidence="4" id="KW-1185">Reference proteome</keyword>
<dbReference type="STRING" id="312017.Q22VW9"/>
<evidence type="ECO:0000256" key="2">
    <source>
        <dbReference type="SAM" id="MobiDB-lite"/>
    </source>
</evidence>
<evidence type="ECO:0000256" key="1">
    <source>
        <dbReference type="ARBA" id="ARBA00010364"/>
    </source>
</evidence>
<dbReference type="SUPFAM" id="SSF69786">
    <property type="entry name" value="YggU-like"/>
    <property type="match status" value="1"/>
</dbReference>
<organism evidence="3 4">
    <name type="scientific">Tetrahymena thermophila (strain SB210)</name>
    <dbReference type="NCBI Taxonomy" id="312017"/>
    <lineage>
        <taxon>Eukaryota</taxon>
        <taxon>Sar</taxon>
        <taxon>Alveolata</taxon>
        <taxon>Ciliophora</taxon>
        <taxon>Intramacronucleata</taxon>
        <taxon>Oligohymenophorea</taxon>
        <taxon>Hymenostomatida</taxon>
        <taxon>Tetrahymenina</taxon>
        <taxon>Tetrahymenidae</taxon>
        <taxon>Tetrahymena</taxon>
    </lineage>
</organism>
<sequence>MIKNSFYYLSKQNQRFLKQQLKATNLTFQQNNINSLTLQLQKQVKNLQFITFVKFSSMDKKKQTKKGASDNQKEEKPKAVSNVPASIYEKGGKFFISIHAKPNSKISQISGISDEGVDINIAAPPKDGEANAELIDYISQVLGVKKSSLSLDKGGKSRNKLMEISDSGYADVEELYQALKDSIQ</sequence>
<dbReference type="EMBL" id="GG662820">
    <property type="protein sequence ID" value="EAR89647.2"/>
    <property type="molecule type" value="Genomic_DNA"/>
</dbReference>
<dbReference type="GeneID" id="7841801"/>
<dbReference type="NCBIfam" id="TIGR00251">
    <property type="entry name" value="DUF167 family protein"/>
    <property type="match status" value="1"/>
</dbReference>
<dbReference type="InterPro" id="IPR036591">
    <property type="entry name" value="YggU-like_sf"/>
</dbReference>
<dbReference type="Gene3D" id="3.30.1200.10">
    <property type="entry name" value="YggU-like"/>
    <property type="match status" value="1"/>
</dbReference>
<accession>Q22VW9</accession>
<feature type="region of interest" description="Disordered" evidence="2">
    <location>
        <begin position="61"/>
        <end position="82"/>
    </location>
</feature>
<feature type="compositionally biased region" description="Basic and acidic residues" evidence="2">
    <location>
        <begin position="61"/>
        <end position="78"/>
    </location>
</feature>
<dbReference type="PANTHER" id="PTHR13420:SF7">
    <property type="entry name" value="UPF0235 PROTEIN C15ORF40"/>
    <property type="match status" value="1"/>
</dbReference>
<dbReference type="Proteomes" id="UP000009168">
    <property type="component" value="Unassembled WGS sequence"/>
</dbReference>
<name>Q22VW9_TETTS</name>
<dbReference type="FunCoup" id="Q22VW9">
    <property type="interactions" value="74"/>
</dbReference>
<dbReference type="eggNOG" id="KOG3276">
    <property type="taxonomic scope" value="Eukaryota"/>
</dbReference>
<dbReference type="GO" id="GO:0005737">
    <property type="term" value="C:cytoplasm"/>
    <property type="evidence" value="ECO:0007669"/>
    <property type="project" value="TreeGrafter"/>
</dbReference>
<protein>
    <submittedName>
        <fullName evidence="3">UPF0235 protein C15orf40-like protein, putative</fullName>
    </submittedName>
</protein>
<dbReference type="OrthoDB" id="244097at2759"/>
<dbReference type="HAMAP" id="MF_00634">
    <property type="entry name" value="UPF0235"/>
    <property type="match status" value="1"/>
</dbReference>
<reference evidence="4" key="1">
    <citation type="journal article" date="2006" name="PLoS Biol.">
        <title>Macronuclear genome sequence of the ciliate Tetrahymena thermophila, a model eukaryote.</title>
        <authorList>
            <person name="Eisen J.A."/>
            <person name="Coyne R.S."/>
            <person name="Wu M."/>
            <person name="Wu D."/>
            <person name="Thiagarajan M."/>
            <person name="Wortman J.R."/>
            <person name="Badger J.H."/>
            <person name="Ren Q."/>
            <person name="Amedeo P."/>
            <person name="Jones K.M."/>
            <person name="Tallon L.J."/>
            <person name="Delcher A.L."/>
            <person name="Salzberg S.L."/>
            <person name="Silva J.C."/>
            <person name="Haas B.J."/>
            <person name="Majoros W.H."/>
            <person name="Farzad M."/>
            <person name="Carlton J.M."/>
            <person name="Smith R.K. Jr."/>
            <person name="Garg J."/>
            <person name="Pearlman R.E."/>
            <person name="Karrer K.M."/>
            <person name="Sun L."/>
            <person name="Manning G."/>
            <person name="Elde N.C."/>
            <person name="Turkewitz A.P."/>
            <person name="Asai D.J."/>
            <person name="Wilkes D.E."/>
            <person name="Wang Y."/>
            <person name="Cai H."/>
            <person name="Collins K."/>
            <person name="Stewart B.A."/>
            <person name="Lee S.R."/>
            <person name="Wilamowska K."/>
            <person name="Weinberg Z."/>
            <person name="Ruzzo W.L."/>
            <person name="Wloga D."/>
            <person name="Gaertig J."/>
            <person name="Frankel J."/>
            <person name="Tsao C.-C."/>
            <person name="Gorovsky M.A."/>
            <person name="Keeling P.J."/>
            <person name="Waller R.F."/>
            <person name="Patron N.J."/>
            <person name="Cherry J.M."/>
            <person name="Stover N.A."/>
            <person name="Krieger C.J."/>
            <person name="del Toro C."/>
            <person name="Ryder H.F."/>
            <person name="Williamson S.C."/>
            <person name="Barbeau R.A."/>
            <person name="Hamilton E.P."/>
            <person name="Orias E."/>
        </authorList>
    </citation>
    <scope>NUCLEOTIDE SEQUENCE [LARGE SCALE GENOMIC DNA]</scope>
    <source>
        <strain evidence="4">SB210</strain>
    </source>
</reference>
<proteinExistence type="inferred from homology"/>
<evidence type="ECO:0000313" key="3">
    <source>
        <dbReference type="EMBL" id="EAR89647.2"/>
    </source>
</evidence>
<dbReference type="AlphaFoldDB" id="Q22VW9"/>
<dbReference type="RefSeq" id="XP_001009893.2">
    <property type="nucleotide sequence ID" value="XM_001009893.3"/>
</dbReference>
<dbReference type="Pfam" id="PF02594">
    <property type="entry name" value="DUF167"/>
    <property type="match status" value="1"/>
</dbReference>
<comment type="similarity">
    <text evidence="1">Belongs to the UPF0235 family.</text>
</comment>
<dbReference type="InParanoid" id="Q22VW9"/>
<dbReference type="PANTHER" id="PTHR13420">
    <property type="entry name" value="UPF0235 PROTEIN C15ORF40"/>
    <property type="match status" value="1"/>
</dbReference>
<dbReference type="HOGENOM" id="CLU_130694_2_0_1"/>
<dbReference type="SMART" id="SM01152">
    <property type="entry name" value="DUF167"/>
    <property type="match status" value="1"/>
</dbReference>
<gene>
    <name evidence="3" type="ORF">TTHERM_00161650</name>
</gene>
<dbReference type="InterPro" id="IPR003746">
    <property type="entry name" value="DUF167"/>
</dbReference>